<dbReference type="Pfam" id="PF01016">
    <property type="entry name" value="Ribosomal_L27"/>
    <property type="match status" value="1"/>
</dbReference>
<keyword evidence="3" id="KW-0687">Ribonucleoprotein</keyword>
<accession>A0ABM1B7G7</accession>
<evidence type="ECO:0000256" key="2">
    <source>
        <dbReference type="ARBA" id="ARBA00022980"/>
    </source>
</evidence>
<protein>
    <submittedName>
        <fullName evidence="6">39S ribosomal protein L27, mitochondrial-like</fullName>
    </submittedName>
</protein>
<name>A0ABM1B7G7_LIMPO</name>
<evidence type="ECO:0000256" key="3">
    <source>
        <dbReference type="ARBA" id="ARBA00023274"/>
    </source>
</evidence>
<dbReference type="RefSeq" id="XP_013776356.1">
    <property type="nucleotide sequence ID" value="XM_013920902.2"/>
</dbReference>
<keyword evidence="2" id="KW-0689">Ribosomal protein</keyword>
<proteinExistence type="inferred from homology"/>
<evidence type="ECO:0000313" key="5">
    <source>
        <dbReference type="Proteomes" id="UP000694941"/>
    </source>
</evidence>
<dbReference type="PANTHER" id="PTHR15893:SF0">
    <property type="entry name" value="LARGE RIBOSOMAL SUBUNIT PROTEIN BL27M"/>
    <property type="match status" value="1"/>
</dbReference>
<reference evidence="6" key="1">
    <citation type="submission" date="2025-08" db="UniProtKB">
        <authorList>
            <consortium name="RefSeq"/>
        </authorList>
    </citation>
    <scope>IDENTIFICATION</scope>
    <source>
        <tissue evidence="6">Muscle</tissue>
    </source>
</reference>
<organism evidence="5 6">
    <name type="scientific">Limulus polyphemus</name>
    <name type="common">Atlantic horseshoe crab</name>
    <dbReference type="NCBI Taxonomy" id="6850"/>
    <lineage>
        <taxon>Eukaryota</taxon>
        <taxon>Metazoa</taxon>
        <taxon>Ecdysozoa</taxon>
        <taxon>Arthropoda</taxon>
        <taxon>Chelicerata</taxon>
        <taxon>Merostomata</taxon>
        <taxon>Xiphosura</taxon>
        <taxon>Limulidae</taxon>
        <taxon>Limulus</taxon>
    </lineage>
</organism>
<dbReference type="InterPro" id="IPR001684">
    <property type="entry name" value="Ribosomal_bL27"/>
</dbReference>
<comment type="similarity">
    <text evidence="1">Belongs to the bacterial ribosomal protein bL27 family.</text>
</comment>
<dbReference type="GeneID" id="106461110"/>
<keyword evidence="5" id="KW-1185">Reference proteome</keyword>
<dbReference type="PANTHER" id="PTHR15893">
    <property type="entry name" value="RIBOSOMAL PROTEIN L27"/>
    <property type="match status" value="1"/>
</dbReference>
<evidence type="ECO:0000313" key="6">
    <source>
        <dbReference type="RefSeq" id="XP_013776356.1"/>
    </source>
</evidence>
<dbReference type="Gene3D" id="2.40.50.100">
    <property type="match status" value="1"/>
</dbReference>
<sequence>MAVYFRYGYTLANSVFGKSSIHIPIVNGLQQAQVRAASKKAGGSARNQRPPQKGKHRGWKKQDGNFVKKGMILVRQLGLRFHPGLNVGISHDRTLYALEEGTVIVTCEKLRPRWDHEWVQKFYANRNTDVVYKKFFHVITEPQEKKFKLVNTV</sequence>
<dbReference type="Proteomes" id="UP000694941">
    <property type="component" value="Unplaced"/>
</dbReference>
<feature type="region of interest" description="Disordered" evidence="4">
    <location>
        <begin position="37"/>
        <end position="60"/>
    </location>
</feature>
<evidence type="ECO:0000256" key="1">
    <source>
        <dbReference type="ARBA" id="ARBA00010797"/>
    </source>
</evidence>
<gene>
    <name evidence="6" type="primary">LOC106461110</name>
</gene>
<dbReference type="SUPFAM" id="SSF110324">
    <property type="entry name" value="Ribosomal L27 protein-like"/>
    <property type="match status" value="1"/>
</dbReference>
<dbReference type="PRINTS" id="PR00063">
    <property type="entry name" value="RIBOSOMALL27"/>
</dbReference>
<evidence type="ECO:0000256" key="4">
    <source>
        <dbReference type="SAM" id="MobiDB-lite"/>
    </source>
</evidence>